<proteinExistence type="predicted"/>
<gene>
    <name evidence="1" type="ORF">MM415B01812_0002</name>
</gene>
<protein>
    <submittedName>
        <fullName evidence="1">Uncharacterized protein</fullName>
    </submittedName>
</protein>
<organism evidence="1">
    <name type="scientific">viral metagenome</name>
    <dbReference type="NCBI Taxonomy" id="1070528"/>
    <lineage>
        <taxon>unclassified sequences</taxon>
        <taxon>metagenomes</taxon>
        <taxon>organismal metagenomes</taxon>
    </lineage>
</organism>
<reference evidence="1" key="1">
    <citation type="submission" date="2020-03" db="EMBL/GenBank/DDBJ databases">
        <title>The deep terrestrial virosphere.</title>
        <authorList>
            <person name="Holmfeldt K."/>
            <person name="Nilsson E."/>
            <person name="Simone D."/>
            <person name="Lopez-Fernandez M."/>
            <person name="Wu X."/>
            <person name="de Brujin I."/>
            <person name="Lundin D."/>
            <person name="Andersson A."/>
            <person name="Bertilsson S."/>
            <person name="Dopson M."/>
        </authorList>
    </citation>
    <scope>NUCLEOTIDE SEQUENCE</scope>
    <source>
        <strain evidence="1">MM415B01812</strain>
    </source>
</reference>
<accession>A0A6M3IGW2</accession>
<dbReference type="AlphaFoldDB" id="A0A6M3IGW2"/>
<sequence>MKTIALVALLLLLPLNASAIEWRTANQVTVAWDAVTTLEDGTTIPAGSTVQYQVFIRVDPGGTPVAGATTNATQAVITLATEGRFHVGIKAQRLVSGQVVSESLIAWSSNVASAAGGNTWGVVYYLPLAPAKNLRTIP</sequence>
<dbReference type="EMBL" id="MT141231">
    <property type="protein sequence ID" value="QJA56633.1"/>
    <property type="molecule type" value="Genomic_DNA"/>
</dbReference>
<name>A0A6M3IGW2_9ZZZZ</name>
<evidence type="ECO:0000313" key="1">
    <source>
        <dbReference type="EMBL" id="QJA56633.1"/>
    </source>
</evidence>